<sequence length="666" mass="76941">MHLYMQECAPPESAFCVARSGVTSISSLRASGALSDEMTWEEKTKLIVDSNEEFLRRAREKPITNATLVTALFDLGRDRLERPFEEYLNRFRNFITTRLPTILFLDIKHKTELEKLVDELLPPEQRQRTLILWRSTDWVQTNFAWMSEVKSLQESSEWNGLADWLSGSPQAKLPLYNPLVMSKMVLTAMAAEWNPFHTDSFLFVDAGHACNGNPPLTQELLMPWFRKLLKVQVHGFKAEEFKRWIGDPHAHNVKVGRGGVFGGRREVLSVVSELFKVFLHHTLSEGLMGTEENILSLLAYRVPSLVARHNLEGHCTFWNLLETEGKRMGTLDRDNLLSFRQCHRDAGWPRSILGGPDGNKMHVHSDKARQAEEISKGATEESARNEAEKETPELRVALSRRMEGRSVNGLLSQIPEMFIFFNNQTEAMLERTNAFFSEVSKLYSSDTKFNFRLMGSEKNENILKPFNWMVGNATNPYFLFLEKDFKLIEPWTCVTEQLELGKVLLSEDKAQVVRYRHRQRPGHPLWTYETLNMLDMNRQPNLLCTEFWMLPDPVSAYPGKFWKCDENISPTALCVSSFDCCQTNNPHLFLIDWWKKEYIPKFEEERKARAEGNPPSCCDPDENVELWFNWADETWRSGKWTVALLEGLFRHDDPKWGGPPPVQQGI</sequence>
<dbReference type="AlphaFoldDB" id="A0A0G4FLP0"/>
<proteinExistence type="predicted"/>
<accession>A0A0G4FLP0</accession>
<evidence type="ECO:0000313" key="2">
    <source>
        <dbReference type="EMBL" id="CEM14927.1"/>
    </source>
</evidence>
<name>A0A0G4FLP0_9ALVE</name>
<feature type="region of interest" description="Disordered" evidence="1">
    <location>
        <begin position="369"/>
        <end position="392"/>
    </location>
</feature>
<gene>
    <name evidence="2" type="ORF">Cvel_17657</name>
</gene>
<protein>
    <submittedName>
        <fullName evidence="2">Uncharacterized protein</fullName>
    </submittedName>
</protein>
<dbReference type="EMBL" id="CDMZ01000466">
    <property type="protein sequence ID" value="CEM14927.1"/>
    <property type="molecule type" value="Genomic_DNA"/>
</dbReference>
<organism evidence="2">
    <name type="scientific">Chromera velia CCMP2878</name>
    <dbReference type="NCBI Taxonomy" id="1169474"/>
    <lineage>
        <taxon>Eukaryota</taxon>
        <taxon>Sar</taxon>
        <taxon>Alveolata</taxon>
        <taxon>Colpodellida</taxon>
        <taxon>Chromeraceae</taxon>
        <taxon>Chromera</taxon>
    </lineage>
</organism>
<reference evidence="2" key="1">
    <citation type="submission" date="2014-11" db="EMBL/GenBank/DDBJ databases">
        <authorList>
            <person name="Otto D Thomas"/>
            <person name="Naeem Raeece"/>
        </authorList>
    </citation>
    <scope>NUCLEOTIDE SEQUENCE</scope>
</reference>
<dbReference type="VEuPathDB" id="CryptoDB:Cvel_17657"/>
<evidence type="ECO:0000256" key="1">
    <source>
        <dbReference type="SAM" id="MobiDB-lite"/>
    </source>
</evidence>